<feature type="region of interest" description="Disordered" evidence="3">
    <location>
        <begin position="166"/>
        <end position="198"/>
    </location>
</feature>
<accession>A0A1X2HHY0</accession>
<dbReference type="AlphaFoldDB" id="A0A1X2HHY0"/>
<dbReference type="InterPro" id="IPR036028">
    <property type="entry name" value="SH3-like_dom_sf"/>
</dbReference>
<reference evidence="5 6" key="1">
    <citation type="submission" date="2016-07" db="EMBL/GenBank/DDBJ databases">
        <title>Pervasive Adenine N6-methylation of Active Genes in Fungi.</title>
        <authorList>
            <consortium name="DOE Joint Genome Institute"/>
            <person name="Mondo S.J."/>
            <person name="Dannebaum R.O."/>
            <person name="Kuo R.C."/>
            <person name="Labutti K."/>
            <person name="Haridas S."/>
            <person name="Kuo A."/>
            <person name="Salamov A."/>
            <person name="Ahrendt S.R."/>
            <person name="Lipzen A."/>
            <person name="Sullivan W."/>
            <person name="Andreopoulos W.B."/>
            <person name="Clum A."/>
            <person name="Lindquist E."/>
            <person name="Daum C."/>
            <person name="Ramamoorthy G.K."/>
            <person name="Gryganskyi A."/>
            <person name="Culley D."/>
            <person name="Magnuson J.K."/>
            <person name="James T.Y."/>
            <person name="O'Malley M.A."/>
            <person name="Stajich J.E."/>
            <person name="Spatafora J.W."/>
            <person name="Visel A."/>
            <person name="Grigoriev I.V."/>
        </authorList>
    </citation>
    <scope>NUCLEOTIDE SEQUENCE [LARGE SCALE GENOMIC DNA]</scope>
    <source>
        <strain evidence="5 6">NRRL 2496</strain>
    </source>
</reference>
<keyword evidence="1 2" id="KW-0728">SH3 domain</keyword>
<gene>
    <name evidence="5" type="ORF">BCR43DRAFT_487985</name>
</gene>
<evidence type="ECO:0000256" key="3">
    <source>
        <dbReference type="SAM" id="MobiDB-lite"/>
    </source>
</evidence>
<dbReference type="Proteomes" id="UP000242180">
    <property type="component" value="Unassembled WGS sequence"/>
</dbReference>
<evidence type="ECO:0000256" key="1">
    <source>
        <dbReference type="ARBA" id="ARBA00022443"/>
    </source>
</evidence>
<evidence type="ECO:0000259" key="4">
    <source>
        <dbReference type="PROSITE" id="PS50002"/>
    </source>
</evidence>
<evidence type="ECO:0000313" key="5">
    <source>
        <dbReference type="EMBL" id="ORY98691.1"/>
    </source>
</evidence>
<protein>
    <recommendedName>
        <fullName evidence="4">SH3 domain-containing protein</fullName>
    </recommendedName>
</protein>
<feature type="domain" description="SH3" evidence="4">
    <location>
        <begin position="107"/>
        <end position="169"/>
    </location>
</feature>
<sequence>MTDIAATTGAYYQHHHHHHHQPQPTAPNMMASYGTTYVPPPVDQYPYHQHHQQQTSYYAPQLQLQHLEQPHSPPLSAPSLAAAAAAAAAGAAPAAQASQEPDPWQQTPIGTYTVVSTYTPTLDDELYVQLGDRVQVFVEYDDGWCLGANLSANGARGVFPQHCVQQSSPHQPFAQTLTPNDNRYSKRSSSLMNESPVR</sequence>
<dbReference type="Gene3D" id="2.30.30.40">
    <property type="entry name" value="SH3 Domains"/>
    <property type="match status" value="1"/>
</dbReference>
<evidence type="ECO:0000313" key="6">
    <source>
        <dbReference type="Proteomes" id="UP000242180"/>
    </source>
</evidence>
<dbReference type="InParanoid" id="A0A1X2HHY0"/>
<dbReference type="OrthoDB" id="5340910at2759"/>
<name>A0A1X2HHY0_SYNRA</name>
<dbReference type="SUPFAM" id="SSF50044">
    <property type="entry name" value="SH3-domain"/>
    <property type="match status" value="1"/>
</dbReference>
<evidence type="ECO:0000256" key="2">
    <source>
        <dbReference type="PROSITE-ProRule" id="PRU00192"/>
    </source>
</evidence>
<dbReference type="EMBL" id="MCGN01000003">
    <property type="protein sequence ID" value="ORY98691.1"/>
    <property type="molecule type" value="Genomic_DNA"/>
</dbReference>
<dbReference type="Pfam" id="PF14604">
    <property type="entry name" value="SH3_9"/>
    <property type="match status" value="1"/>
</dbReference>
<dbReference type="PROSITE" id="PS50002">
    <property type="entry name" value="SH3"/>
    <property type="match status" value="1"/>
</dbReference>
<organism evidence="5 6">
    <name type="scientific">Syncephalastrum racemosum</name>
    <name type="common">Filamentous fungus</name>
    <dbReference type="NCBI Taxonomy" id="13706"/>
    <lineage>
        <taxon>Eukaryota</taxon>
        <taxon>Fungi</taxon>
        <taxon>Fungi incertae sedis</taxon>
        <taxon>Mucoromycota</taxon>
        <taxon>Mucoromycotina</taxon>
        <taxon>Mucoromycetes</taxon>
        <taxon>Mucorales</taxon>
        <taxon>Syncephalastraceae</taxon>
        <taxon>Syncephalastrum</taxon>
    </lineage>
</organism>
<dbReference type="SMART" id="SM00326">
    <property type="entry name" value="SH3"/>
    <property type="match status" value="1"/>
</dbReference>
<keyword evidence="6" id="KW-1185">Reference proteome</keyword>
<dbReference type="InterPro" id="IPR001452">
    <property type="entry name" value="SH3_domain"/>
</dbReference>
<feature type="region of interest" description="Disordered" evidence="3">
    <location>
        <begin position="1"/>
        <end position="34"/>
    </location>
</feature>
<proteinExistence type="predicted"/>
<dbReference type="STRING" id="13706.A0A1X2HHY0"/>
<comment type="caution">
    <text evidence="5">The sequence shown here is derived from an EMBL/GenBank/DDBJ whole genome shotgun (WGS) entry which is preliminary data.</text>
</comment>